<keyword evidence="9" id="KW-0472">Membrane</keyword>
<dbReference type="EMBL" id="VOQQ01000001">
    <property type="protein sequence ID" value="TXC63310.1"/>
    <property type="molecule type" value="Genomic_DNA"/>
</dbReference>
<evidence type="ECO:0000313" key="13">
    <source>
        <dbReference type="EMBL" id="TXC63310.1"/>
    </source>
</evidence>
<comment type="caution">
    <text evidence="13">The sequence shown here is derived from an EMBL/GenBank/DDBJ whole genome shotgun (WGS) entry which is preliminary data.</text>
</comment>
<comment type="similarity">
    <text evidence="2 10">Belongs to the TonB family.</text>
</comment>
<dbReference type="PANTHER" id="PTHR33446:SF2">
    <property type="entry name" value="PROTEIN TONB"/>
    <property type="match status" value="1"/>
</dbReference>
<dbReference type="GO" id="GO:0098797">
    <property type="term" value="C:plasma membrane protein complex"/>
    <property type="evidence" value="ECO:0007669"/>
    <property type="project" value="TreeGrafter"/>
</dbReference>
<dbReference type="PRINTS" id="PR01374">
    <property type="entry name" value="TONBPROTEIN"/>
</dbReference>
<dbReference type="Proteomes" id="UP000321249">
    <property type="component" value="Unassembled WGS sequence"/>
</dbReference>
<evidence type="ECO:0000256" key="8">
    <source>
        <dbReference type="ARBA" id="ARBA00022989"/>
    </source>
</evidence>
<dbReference type="InterPro" id="IPR006260">
    <property type="entry name" value="TonB/TolA_C"/>
</dbReference>
<evidence type="ECO:0000313" key="14">
    <source>
        <dbReference type="Proteomes" id="UP000321249"/>
    </source>
</evidence>
<dbReference type="Pfam" id="PF03544">
    <property type="entry name" value="TonB_C"/>
    <property type="match status" value="1"/>
</dbReference>
<dbReference type="PANTHER" id="PTHR33446">
    <property type="entry name" value="PROTEIN TONB-RELATED"/>
    <property type="match status" value="1"/>
</dbReference>
<evidence type="ECO:0000256" key="10">
    <source>
        <dbReference type="RuleBase" id="RU362123"/>
    </source>
</evidence>
<dbReference type="InterPro" id="IPR051045">
    <property type="entry name" value="TonB-dependent_transducer"/>
</dbReference>
<evidence type="ECO:0000256" key="1">
    <source>
        <dbReference type="ARBA" id="ARBA00004383"/>
    </source>
</evidence>
<keyword evidence="14" id="KW-1185">Reference proteome</keyword>
<evidence type="ECO:0000259" key="12">
    <source>
        <dbReference type="PROSITE" id="PS52015"/>
    </source>
</evidence>
<feature type="domain" description="TonB C-terminal" evidence="12">
    <location>
        <begin position="147"/>
        <end position="239"/>
    </location>
</feature>
<keyword evidence="7 10" id="KW-0653">Protein transport</keyword>
<dbReference type="GO" id="GO:0055085">
    <property type="term" value="P:transmembrane transport"/>
    <property type="evidence" value="ECO:0007669"/>
    <property type="project" value="InterPro"/>
</dbReference>
<evidence type="ECO:0000256" key="6">
    <source>
        <dbReference type="ARBA" id="ARBA00022692"/>
    </source>
</evidence>
<evidence type="ECO:0000256" key="4">
    <source>
        <dbReference type="ARBA" id="ARBA00022475"/>
    </source>
</evidence>
<evidence type="ECO:0000256" key="7">
    <source>
        <dbReference type="ARBA" id="ARBA00022927"/>
    </source>
</evidence>
<dbReference type="NCBIfam" id="TIGR01352">
    <property type="entry name" value="tonB_Cterm"/>
    <property type="match status" value="1"/>
</dbReference>
<dbReference type="InterPro" id="IPR003538">
    <property type="entry name" value="TonB"/>
</dbReference>
<evidence type="ECO:0000256" key="3">
    <source>
        <dbReference type="ARBA" id="ARBA00022448"/>
    </source>
</evidence>
<feature type="region of interest" description="Disordered" evidence="11">
    <location>
        <begin position="70"/>
        <end position="171"/>
    </location>
</feature>
<evidence type="ECO:0000256" key="11">
    <source>
        <dbReference type="SAM" id="MobiDB-lite"/>
    </source>
</evidence>
<comment type="subcellular location">
    <subcellularLocation>
        <location evidence="1 10">Cell inner membrane</location>
        <topology evidence="1 10">Single-pass membrane protein</topology>
        <orientation evidence="1 10">Periplasmic side</orientation>
    </subcellularLocation>
</comment>
<dbReference type="GO" id="GO:0015891">
    <property type="term" value="P:siderophore transport"/>
    <property type="evidence" value="ECO:0007669"/>
    <property type="project" value="InterPro"/>
</dbReference>
<accession>A0A5C6TT05</accession>
<dbReference type="InterPro" id="IPR037682">
    <property type="entry name" value="TonB_C"/>
</dbReference>
<feature type="compositionally biased region" description="Basic residues" evidence="11">
    <location>
        <begin position="1"/>
        <end position="18"/>
    </location>
</feature>
<evidence type="ECO:0000256" key="5">
    <source>
        <dbReference type="ARBA" id="ARBA00022519"/>
    </source>
</evidence>
<dbReference type="PROSITE" id="PS52015">
    <property type="entry name" value="TONB_CTD"/>
    <property type="match status" value="1"/>
</dbReference>
<feature type="compositionally biased region" description="Pro residues" evidence="11">
    <location>
        <begin position="95"/>
        <end position="105"/>
    </location>
</feature>
<protein>
    <recommendedName>
        <fullName evidence="10">Protein TonB</fullName>
    </recommendedName>
</protein>
<name>A0A5C6TT05_9SPHN</name>
<comment type="function">
    <text evidence="10">Interacts with outer membrane receptor proteins that carry out high-affinity binding and energy dependent uptake into the periplasmic space of specific substrates. It could act to transduce energy from the cytoplasmic membrane to specific energy-requiring processes in the outer membrane, resulting in the release into the periplasm of ligands bound by these outer membrane proteins.</text>
</comment>
<dbReference type="GO" id="GO:0015031">
    <property type="term" value="P:protein transport"/>
    <property type="evidence" value="ECO:0007669"/>
    <property type="project" value="UniProtKB-UniRule"/>
</dbReference>
<proteinExistence type="inferred from homology"/>
<evidence type="ECO:0000256" key="2">
    <source>
        <dbReference type="ARBA" id="ARBA00006555"/>
    </source>
</evidence>
<keyword evidence="6" id="KW-0812">Transmembrane</keyword>
<keyword evidence="3 10" id="KW-0813">Transport</keyword>
<dbReference type="SUPFAM" id="SSF74653">
    <property type="entry name" value="TolA/TonB C-terminal domain"/>
    <property type="match status" value="1"/>
</dbReference>
<keyword evidence="10" id="KW-0735">Signal-anchor</keyword>
<keyword evidence="4 10" id="KW-1003">Cell membrane</keyword>
<sequence length="239" mass="26439">MMYHLSNRRRPVSRRRRAMTGAGFLEQKRSSPATLGVVVALHAAVIAAILMVKGPVWVRPAYRPLVTTFVPAPRTPPPDPRPATRHETPRSTPIYTPPQHNPPIAPNDNHATTTATADPGPIRVAEGSGHDAGDSPTIPVHQPVFVQPQVDPRYRDSLQPPYPPSEQRMEHEGTVRVRITIAPDGRVSAIERLSATSDAFWRVTERQALSRWRFRPATEDGRPVAGTMTLTLTFRLTDA</sequence>
<keyword evidence="8" id="KW-1133">Transmembrane helix</keyword>
<gene>
    <name evidence="13" type="ORF">FRZ32_06325</name>
</gene>
<reference evidence="13 14" key="1">
    <citation type="journal article" date="2015" name="J. Microbiol.">
        <title>Sphingosinicella ginsenosidimutans sp. nov., with ginsenoside converting activity.</title>
        <authorList>
            <person name="Kim J.K."/>
            <person name="Kang M.S."/>
            <person name="Park S.C."/>
            <person name="Kim K.M."/>
            <person name="Choi K."/>
            <person name="Yoon M.H."/>
            <person name="Im W.T."/>
        </authorList>
    </citation>
    <scope>NUCLEOTIDE SEQUENCE [LARGE SCALE GENOMIC DNA]</scope>
    <source>
        <strain evidence="13 14">BS-11</strain>
    </source>
</reference>
<dbReference type="Gene3D" id="3.30.1150.10">
    <property type="match status" value="1"/>
</dbReference>
<keyword evidence="5 10" id="KW-0997">Cell inner membrane</keyword>
<organism evidence="13 14">
    <name type="scientific">Allosphingosinicella ginsenosidimutans</name>
    <dbReference type="NCBI Taxonomy" id="1176539"/>
    <lineage>
        <taxon>Bacteria</taxon>
        <taxon>Pseudomonadati</taxon>
        <taxon>Pseudomonadota</taxon>
        <taxon>Alphaproteobacteria</taxon>
        <taxon>Sphingomonadales</taxon>
        <taxon>Sphingomonadaceae</taxon>
        <taxon>Allosphingosinicella</taxon>
    </lineage>
</organism>
<evidence type="ECO:0000256" key="9">
    <source>
        <dbReference type="ARBA" id="ARBA00023136"/>
    </source>
</evidence>
<feature type="compositionally biased region" description="Low complexity" evidence="11">
    <location>
        <begin position="139"/>
        <end position="151"/>
    </location>
</feature>
<feature type="region of interest" description="Disordered" evidence="11">
    <location>
        <begin position="1"/>
        <end position="25"/>
    </location>
</feature>
<dbReference type="GO" id="GO:0030288">
    <property type="term" value="C:outer membrane-bounded periplasmic space"/>
    <property type="evidence" value="ECO:0007669"/>
    <property type="project" value="InterPro"/>
</dbReference>
<dbReference type="AlphaFoldDB" id="A0A5C6TT05"/>
<dbReference type="GO" id="GO:0031992">
    <property type="term" value="F:energy transducer activity"/>
    <property type="evidence" value="ECO:0007669"/>
    <property type="project" value="InterPro"/>
</dbReference>